<evidence type="ECO:0000313" key="2">
    <source>
        <dbReference type="EMBL" id="GFT39423.1"/>
    </source>
</evidence>
<feature type="region of interest" description="Disordered" evidence="1">
    <location>
        <begin position="110"/>
        <end position="134"/>
    </location>
</feature>
<reference evidence="2" key="1">
    <citation type="submission" date="2020-08" db="EMBL/GenBank/DDBJ databases">
        <title>Multicomponent nature underlies the extraordinary mechanical properties of spider dragline silk.</title>
        <authorList>
            <person name="Kono N."/>
            <person name="Nakamura H."/>
            <person name="Mori M."/>
            <person name="Yoshida Y."/>
            <person name="Ohtoshi R."/>
            <person name="Malay A.D."/>
            <person name="Moran D.A.P."/>
            <person name="Tomita M."/>
            <person name="Numata K."/>
            <person name="Arakawa K."/>
        </authorList>
    </citation>
    <scope>NUCLEOTIDE SEQUENCE</scope>
</reference>
<proteinExistence type="predicted"/>
<dbReference type="Proteomes" id="UP000887013">
    <property type="component" value="Unassembled WGS sequence"/>
</dbReference>
<evidence type="ECO:0000313" key="3">
    <source>
        <dbReference type="Proteomes" id="UP000887013"/>
    </source>
</evidence>
<dbReference type="EMBL" id="BMAW01014554">
    <property type="protein sequence ID" value="GFT39423.1"/>
    <property type="molecule type" value="Genomic_DNA"/>
</dbReference>
<organism evidence="2 3">
    <name type="scientific">Nephila pilipes</name>
    <name type="common">Giant wood spider</name>
    <name type="synonym">Nephila maculata</name>
    <dbReference type="NCBI Taxonomy" id="299642"/>
    <lineage>
        <taxon>Eukaryota</taxon>
        <taxon>Metazoa</taxon>
        <taxon>Ecdysozoa</taxon>
        <taxon>Arthropoda</taxon>
        <taxon>Chelicerata</taxon>
        <taxon>Arachnida</taxon>
        <taxon>Araneae</taxon>
        <taxon>Araneomorphae</taxon>
        <taxon>Entelegynae</taxon>
        <taxon>Araneoidea</taxon>
        <taxon>Nephilidae</taxon>
        <taxon>Nephila</taxon>
    </lineage>
</organism>
<name>A0A8X6NX91_NEPPI</name>
<dbReference type="AlphaFoldDB" id="A0A8X6NX91"/>
<sequence>MKPSSFESNGSELTRFPRSVYRASQTFNEISVSTNFRILNTNAVVACKMKRKSSDLLQSVIIDVSGSIFPFMRCKMVFFDMLSTTGKTLIRAHFTFPMFLLPQLHVHSEKHPNRDLTRSPGNTNRKGKSAILCG</sequence>
<gene>
    <name evidence="2" type="ORF">NPIL_309271</name>
</gene>
<evidence type="ECO:0000256" key="1">
    <source>
        <dbReference type="SAM" id="MobiDB-lite"/>
    </source>
</evidence>
<keyword evidence="3" id="KW-1185">Reference proteome</keyword>
<protein>
    <submittedName>
        <fullName evidence="2">Uncharacterized protein</fullName>
    </submittedName>
</protein>
<accession>A0A8X6NX91</accession>
<comment type="caution">
    <text evidence="2">The sequence shown here is derived from an EMBL/GenBank/DDBJ whole genome shotgun (WGS) entry which is preliminary data.</text>
</comment>